<feature type="transmembrane region" description="Helical" evidence="1">
    <location>
        <begin position="99"/>
        <end position="118"/>
    </location>
</feature>
<feature type="transmembrane region" description="Helical" evidence="1">
    <location>
        <begin position="178"/>
        <end position="197"/>
    </location>
</feature>
<feature type="transmembrane region" description="Helical" evidence="1">
    <location>
        <begin position="69"/>
        <end position="87"/>
    </location>
</feature>
<feature type="transmembrane region" description="Helical" evidence="1">
    <location>
        <begin position="38"/>
        <end position="63"/>
    </location>
</feature>
<sequence>MSESIYSWIKAGLIKPEQVQQGLEMAGQRPNRPSWLEFIKVILILMGLLSLAFGVVFFFAYNWNEMNRMFKFITLQVVLVGLFVLYIVKAKSNGLSQALLLAGVVILGALLALFGQTYQTGADPWQLFSTWALLITPMVLFCRSEALWIVMAVLLNTALSLYLHVNRSFFGMSFLIDHLPWVFLLLNTVLLACVEWLSQPQEKWLQEFALSHRWAAQVLAALVICILAVMGLEAIWGGASMRGVNLLFYMLFMAATFAFYRYVHKDLLLLTAWALALIVFILALLANTVFDNFDAGGLLLMAISLIAMSAFAVSRIKKIHGLFKAEKSS</sequence>
<organism evidence="3">
    <name type="scientific">hydrothermal vent metagenome</name>
    <dbReference type="NCBI Taxonomy" id="652676"/>
    <lineage>
        <taxon>unclassified sequences</taxon>
        <taxon>metagenomes</taxon>
        <taxon>ecological metagenomes</taxon>
    </lineage>
</organism>
<accession>A0A3B0W7M1</accession>
<evidence type="ECO:0000313" key="3">
    <source>
        <dbReference type="EMBL" id="VAW45309.1"/>
    </source>
</evidence>
<feature type="transmembrane region" description="Helical" evidence="1">
    <location>
        <begin position="124"/>
        <end position="141"/>
    </location>
</feature>
<keyword evidence="1" id="KW-1133">Transmembrane helix</keyword>
<dbReference type="AlphaFoldDB" id="A0A3B0W7M1"/>
<reference evidence="3" key="1">
    <citation type="submission" date="2018-06" db="EMBL/GenBank/DDBJ databases">
        <authorList>
            <person name="Zhirakovskaya E."/>
        </authorList>
    </citation>
    <scope>NUCLEOTIDE SEQUENCE</scope>
</reference>
<feature type="transmembrane region" description="Helical" evidence="1">
    <location>
        <begin position="296"/>
        <end position="314"/>
    </location>
</feature>
<feature type="transmembrane region" description="Helical" evidence="1">
    <location>
        <begin position="243"/>
        <end position="260"/>
    </location>
</feature>
<keyword evidence="1" id="KW-0472">Membrane</keyword>
<keyword evidence="1" id="KW-0812">Transmembrane</keyword>
<feature type="transmembrane region" description="Helical" evidence="1">
    <location>
        <begin position="218"/>
        <end position="237"/>
    </location>
</feature>
<evidence type="ECO:0000259" key="2">
    <source>
        <dbReference type="Pfam" id="PF09925"/>
    </source>
</evidence>
<dbReference type="Pfam" id="PF09925">
    <property type="entry name" value="DUF2157"/>
    <property type="match status" value="1"/>
</dbReference>
<evidence type="ECO:0000256" key="1">
    <source>
        <dbReference type="SAM" id="Phobius"/>
    </source>
</evidence>
<dbReference type="InterPro" id="IPR018677">
    <property type="entry name" value="DUF2157"/>
</dbReference>
<protein>
    <recommendedName>
        <fullName evidence="2">DUF2157 domain-containing protein</fullName>
    </recommendedName>
</protein>
<proteinExistence type="predicted"/>
<name>A0A3B0W7M1_9ZZZZ</name>
<gene>
    <name evidence="3" type="ORF">MNBD_GAMMA02-1577</name>
</gene>
<feature type="domain" description="DUF2157" evidence="2">
    <location>
        <begin position="7"/>
        <end position="148"/>
    </location>
</feature>
<feature type="transmembrane region" description="Helical" evidence="1">
    <location>
        <begin position="267"/>
        <end position="290"/>
    </location>
</feature>
<dbReference type="EMBL" id="UOFA01000182">
    <property type="protein sequence ID" value="VAW45309.1"/>
    <property type="molecule type" value="Genomic_DNA"/>
</dbReference>
<feature type="transmembrane region" description="Helical" evidence="1">
    <location>
        <begin position="146"/>
        <end position="166"/>
    </location>
</feature>